<evidence type="ECO:0000256" key="4">
    <source>
        <dbReference type="ARBA" id="ARBA00023136"/>
    </source>
</evidence>
<feature type="transmembrane region" description="Helical" evidence="5">
    <location>
        <begin position="169"/>
        <end position="188"/>
    </location>
</feature>
<feature type="transmembrane region" description="Helical" evidence="5">
    <location>
        <begin position="51"/>
        <end position="71"/>
    </location>
</feature>
<protein>
    <recommendedName>
        <fullName evidence="6">G-protein coupled receptors family 2 profile 2 domain-containing protein</fullName>
    </recommendedName>
</protein>
<feature type="transmembrane region" description="Helical" evidence="5">
    <location>
        <begin position="137"/>
        <end position="157"/>
    </location>
</feature>
<evidence type="ECO:0000313" key="8">
    <source>
        <dbReference type="Proteomes" id="UP001497497"/>
    </source>
</evidence>
<feature type="non-terminal residue" evidence="7">
    <location>
        <position position="194"/>
    </location>
</feature>
<evidence type="ECO:0000259" key="6">
    <source>
        <dbReference type="PROSITE" id="PS50261"/>
    </source>
</evidence>
<dbReference type="PROSITE" id="PS50261">
    <property type="entry name" value="G_PROTEIN_RECEP_F2_4"/>
    <property type="match status" value="1"/>
</dbReference>
<feature type="domain" description="G-protein coupled receptors family 2 profile 2" evidence="6">
    <location>
        <begin position="1"/>
        <end position="190"/>
    </location>
</feature>
<keyword evidence="8" id="KW-1185">Reference proteome</keyword>
<reference evidence="7 8" key="1">
    <citation type="submission" date="2024-04" db="EMBL/GenBank/DDBJ databases">
        <authorList>
            <consortium name="Genoscope - CEA"/>
            <person name="William W."/>
        </authorList>
    </citation>
    <scope>NUCLEOTIDE SEQUENCE [LARGE SCALE GENOMIC DNA]</scope>
</reference>
<keyword evidence="2 5" id="KW-0812">Transmembrane</keyword>
<dbReference type="InterPro" id="IPR017981">
    <property type="entry name" value="GPCR_2-like_7TM"/>
</dbReference>
<dbReference type="Pfam" id="PF00002">
    <property type="entry name" value="7tm_2"/>
    <property type="match status" value="1"/>
</dbReference>
<comment type="subcellular location">
    <subcellularLocation>
        <location evidence="1">Membrane</location>
        <topology evidence="1">Multi-pass membrane protein</topology>
    </subcellularLocation>
</comment>
<dbReference type="PANTHER" id="PTHR45902:SF1">
    <property type="entry name" value="LATROPHILIN RECEPTOR-LIKE PROTEIN A"/>
    <property type="match status" value="1"/>
</dbReference>
<dbReference type="AlphaFoldDB" id="A0AAV2HX34"/>
<dbReference type="Gene3D" id="1.20.1070.10">
    <property type="entry name" value="Rhodopsin 7-helix transmembrane proteins"/>
    <property type="match status" value="1"/>
</dbReference>
<evidence type="ECO:0000256" key="3">
    <source>
        <dbReference type="ARBA" id="ARBA00022989"/>
    </source>
</evidence>
<dbReference type="PANTHER" id="PTHR45902">
    <property type="entry name" value="LATROPHILIN RECEPTOR-LIKE PROTEIN A"/>
    <property type="match status" value="1"/>
</dbReference>
<gene>
    <name evidence="7" type="ORF">GSLYS_00010576001</name>
</gene>
<dbReference type="GO" id="GO:0016020">
    <property type="term" value="C:membrane"/>
    <property type="evidence" value="ECO:0007669"/>
    <property type="project" value="UniProtKB-SubCell"/>
</dbReference>
<comment type="caution">
    <text evidence="7">The sequence shown here is derived from an EMBL/GenBank/DDBJ whole genome shotgun (WGS) entry which is preliminary data.</text>
</comment>
<evidence type="ECO:0000256" key="1">
    <source>
        <dbReference type="ARBA" id="ARBA00004141"/>
    </source>
</evidence>
<dbReference type="InterPro" id="IPR053231">
    <property type="entry name" value="GPCR_LN-TM7"/>
</dbReference>
<dbReference type="GO" id="GO:0004930">
    <property type="term" value="F:G protein-coupled receptor activity"/>
    <property type="evidence" value="ECO:0007669"/>
    <property type="project" value="InterPro"/>
</dbReference>
<evidence type="ECO:0000313" key="7">
    <source>
        <dbReference type="EMBL" id="CAL1536663.1"/>
    </source>
</evidence>
<feature type="transmembrane region" description="Helical" evidence="5">
    <location>
        <begin position="91"/>
        <end position="116"/>
    </location>
</feature>
<proteinExistence type="predicted"/>
<dbReference type="Proteomes" id="UP001497497">
    <property type="component" value="Unassembled WGS sequence"/>
</dbReference>
<keyword evidence="4 5" id="KW-0472">Membrane</keyword>
<name>A0AAV2HX34_LYMST</name>
<dbReference type="GO" id="GO:0007166">
    <property type="term" value="P:cell surface receptor signaling pathway"/>
    <property type="evidence" value="ECO:0007669"/>
    <property type="project" value="InterPro"/>
</dbReference>
<accession>A0AAV2HX34</accession>
<dbReference type="InterPro" id="IPR000832">
    <property type="entry name" value="GPCR_2_secretin-like"/>
</dbReference>
<sequence length="194" mass="21256">MCTFFGMSTHFMWLWMFVWTFICSASMFRVFTAKTRSSGAGNATTHLIKLVTLSLVFPALVVAAVVTGSYFATSGAQIGYGDAQCYLDSPLLIGITLAGPLVLITAGNMALFILTVRKIHKIRRLVRSDAASRDSKTNLYIYAKLSTMTGAFWALAIVAELLDADILRYIASVLNGLQGVFLFLSFVCNKRVLN</sequence>
<evidence type="ECO:0000256" key="5">
    <source>
        <dbReference type="SAM" id="Phobius"/>
    </source>
</evidence>
<keyword evidence="3 5" id="KW-1133">Transmembrane helix</keyword>
<dbReference type="EMBL" id="CAXITT010000235">
    <property type="protein sequence ID" value="CAL1536663.1"/>
    <property type="molecule type" value="Genomic_DNA"/>
</dbReference>
<organism evidence="7 8">
    <name type="scientific">Lymnaea stagnalis</name>
    <name type="common">Great pond snail</name>
    <name type="synonym">Helix stagnalis</name>
    <dbReference type="NCBI Taxonomy" id="6523"/>
    <lineage>
        <taxon>Eukaryota</taxon>
        <taxon>Metazoa</taxon>
        <taxon>Spiralia</taxon>
        <taxon>Lophotrochozoa</taxon>
        <taxon>Mollusca</taxon>
        <taxon>Gastropoda</taxon>
        <taxon>Heterobranchia</taxon>
        <taxon>Euthyneura</taxon>
        <taxon>Panpulmonata</taxon>
        <taxon>Hygrophila</taxon>
        <taxon>Lymnaeoidea</taxon>
        <taxon>Lymnaeidae</taxon>
        <taxon>Lymnaea</taxon>
    </lineage>
</organism>
<feature type="transmembrane region" description="Helical" evidence="5">
    <location>
        <begin position="12"/>
        <end position="31"/>
    </location>
</feature>
<evidence type="ECO:0000256" key="2">
    <source>
        <dbReference type="ARBA" id="ARBA00022692"/>
    </source>
</evidence>